<dbReference type="Gene3D" id="3.30.450.20">
    <property type="entry name" value="PAS domain"/>
    <property type="match status" value="2"/>
</dbReference>
<dbReference type="KEGG" id="pgm:PGRAT_25330"/>
<dbReference type="SMART" id="SM00283">
    <property type="entry name" value="MA"/>
    <property type="match status" value="1"/>
</dbReference>
<dbReference type="Pfam" id="PF00672">
    <property type="entry name" value="HAMP"/>
    <property type="match status" value="1"/>
</dbReference>
<keyword evidence="6 10" id="KW-0472">Membrane</keyword>
<dbReference type="CDD" id="cd18773">
    <property type="entry name" value="PDC1_HK_sensor"/>
    <property type="match status" value="1"/>
</dbReference>
<dbReference type="eggNOG" id="COG0840">
    <property type="taxonomic scope" value="Bacteria"/>
</dbReference>
<comment type="similarity">
    <text evidence="8">Belongs to the methyl-accepting chemotaxis (MCP) protein family.</text>
</comment>
<keyword evidence="4 10" id="KW-0812">Transmembrane</keyword>
<dbReference type="STRING" id="189425.PGRAT_25330"/>
<dbReference type="InterPro" id="IPR004089">
    <property type="entry name" value="MCPsignal_dom"/>
</dbReference>
<dbReference type="Proteomes" id="UP000029500">
    <property type="component" value="Chromosome"/>
</dbReference>
<evidence type="ECO:0000256" key="8">
    <source>
        <dbReference type="ARBA" id="ARBA00029447"/>
    </source>
</evidence>
<dbReference type="CDD" id="cd06225">
    <property type="entry name" value="HAMP"/>
    <property type="match status" value="1"/>
</dbReference>
<evidence type="ECO:0008006" key="15">
    <source>
        <dbReference type="Google" id="ProtNLM"/>
    </source>
</evidence>
<dbReference type="SUPFAM" id="SSF58104">
    <property type="entry name" value="Methyl-accepting chemotaxis protein (MCP) signaling domain"/>
    <property type="match status" value="1"/>
</dbReference>
<feature type="domain" description="HAMP" evidence="12">
    <location>
        <begin position="307"/>
        <end position="359"/>
    </location>
</feature>
<dbReference type="GO" id="GO:0005886">
    <property type="term" value="C:plasma membrane"/>
    <property type="evidence" value="ECO:0007669"/>
    <property type="project" value="UniProtKB-SubCell"/>
</dbReference>
<feature type="transmembrane region" description="Helical" evidence="10">
    <location>
        <begin position="283"/>
        <end position="306"/>
    </location>
</feature>
<feature type="domain" description="Methyl-accepting transducer" evidence="11">
    <location>
        <begin position="378"/>
        <end position="615"/>
    </location>
</feature>
<evidence type="ECO:0000313" key="14">
    <source>
        <dbReference type="Proteomes" id="UP000029500"/>
    </source>
</evidence>
<evidence type="ECO:0000259" key="12">
    <source>
        <dbReference type="PROSITE" id="PS50885"/>
    </source>
</evidence>
<accession>A0A089M9V0</accession>
<organism evidence="13 14">
    <name type="scientific">Paenibacillus graminis</name>
    <dbReference type="NCBI Taxonomy" id="189425"/>
    <lineage>
        <taxon>Bacteria</taxon>
        <taxon>Bacillati</taxon>
        <taxon>Bacillota</taxon>
        <taxon>Bacilli</taxon>
        <taxon>Bacillales</taxon>
        <taxon>Paenibacillaceae</taxon>
        <taxon>Paenibacillus</taxon>
    </lineage>
</organism>
<dbReference type="InterPro" id="IPR003660">
    <property type="entry name" value="HAMP_dom"/>
</dbReference>
<dbReference type="PANTHER" id="PTHR32089">
    <property type="entry name" value="METHYL-ACCEPTING CHEMOTAXIS PROTEIN MCPB"/>
    <property type="match status" value="1"/>
</dbReference>
<evidence type="ECO:0000256" key="5">
    <source>
        <dbReference type="ARBA" id="ARBA00022989"/>
    </source>
</evidence>
<keyword evidence="5 10" id="KW-1133">Transmembrane helix</keyword>
<protein>
    <recommendedName>
        <fullName evidence="15">Chemotaxis protein</fullName>
    </recommendedName>
</protein>
<evidence type="ECO:0000256" key="2">
    <source>
        <dbReference type="ARBA" id="ARBA00022475"/>
    </source>
</evidence>
<dbReference type="InterPro" id="IPR033479">
    <property type="entry name" value="dCache_1"/>
</dbReference>
<dbReference type="RefSeq" id="WP_025709548.1">
    <property type="nucleotide sequence ID" value="NZ_CP009287.1"/>
</dbReference>
<feature type="transmembrane region" description="Helical" evidence="10">
    <location>
        <begin position="21"/>
        <end position="39"/>
    </location>
</feature>
<dbReference type="PROSITE" id="PS50111">
    <property type="entry name" value="CHEMOTAXIS_TRANSDUC_2"/>
    <property type="match status" value="1"/>
</dbReference>
<keyword evidence="3" id="KW-0145">Chemotaxis</keyword>
<dbReference type="PROSITE" id="PS50885">
    <property type="entry name" value="HAMP"/>
    <property type="match status" value="1"/>
</dbReference>
<dbReference type="Gene3D" id="6.10.340.10">
    <property type="match status" value="1"/>
</dbReference>
<dbReference type="Pfam" id="PF00015">
    <property type="entry name" value="MCPsignal"/>
    <property type="match status" value="1"/>
</dbReference>
<dbReference type="CDD" id="cd12912">
    <property type="entry name" value="PDC2_MCP_like"/>
    <property type="match status" value="1"/>
</dbReference>
<evidence type="ECO:0000256" key="10">
    <source>
        <dbReference type="SAM" id="Phobius"/>
    </source>
</evidence>
<evidence type="ECO:0000256" key="6">
    <source>
        <dbReference type="ARBA" id="ARBA00023136"/>
    </source>
</evidence>
<dbReference type="SMART" id="SM00304">
    <property type="entry name" value="HAMP"/>
    <property type="match status" value="1"/>
</dbReference>
<name>A0A089M9V0_9BACL</name>
<dbReference type="AlphaFoldDB" id="A0A089M9V0"/>
<evidence type="ECO:0000256" key="4">
    <source>
        <dbReference type="ARBA" id="ARBA00022692"/>
    </source>
</evidence>
<dbReference type="HOGENOM" id="CLU_000445_107_19_9"/>
<dbReference type="CDD" id="cd11386">
    <property type="entry name" value="MCP_signal"/>
    <property type="match status" value="1"/>
</dbReference>
<reference evidence="13 14" key="1">
    <citation type="submission" date="2014-08" db="EMBL/GenBank/DDBJ databases">
        <title>Comparative genomics of the Paenibacillus odorifer group.</title>
        <authorList>
            <person name="den Bakker H.C."/>
            <person name="Tsai Y.-C."/>
            <person name="Martin N."/>
            <person name="Korlach J."/>
            <person name="Wiedmann M."/>
        </authorList>
    </citation>
    <scope>NUCLEOTIDE SEQUENCE [LARGE SCALE GENOMIC DNA]</scope>
    <source>
        <strain evidence="13 14">DSM 15220</strain>
    </source>
</reference>
<keyword evidence="7 9" id="KW-0807">Transducer</keyword>
<evidence type="ECO:0000256" key="7">
    <source>
        <dbReference type="ARBA" id="ARBA00023224"/>
    </source>
</evidence>
<evidence type="ECO:0000259" key="11">
    <source>
        <dbReference type="PROSITE" id="PS50111"/>
    </source>
</evidence>
<gene>
    <name evidence="13" type="ORF">PGRAT_25330</name>
</gene>
<dbReference type="EMBL" id="CP009287">
    <property type="protein sequence ID" value="AIQ70586.1"/>
    <property type="molecule type" value="Genomic_DNA"/>
</dbReference>
<keyword evidence="14" id="KW-1185">Reference proteome</keyword>
<evidence type="ECO:0000256" key="3">
    <source>
        <dbReference type="ARBA" id="ARBA00022500"/>
    </source>
</evidence>
<comment type="subcellular location">
    <subcellularLocation>
        <location evidence="1">Cell membrane</location>
        <topology evidence="1">Multi-pass membrane protein</topology>
    </subcellularLocation>
</comment>
<proteinExistence type="inferred from homology"/>
<keyword evidence="2" id="KW-1003">Cell membrane</keyword>
<evidence type="ECO:0000256" key="9">
    <source>
        <dbReference type="PROSITE-ProRule" id="PRU00284"/>
    </source>
</evidence>
<evidence type="ECO:0000313" key="13">
    <source>
        <dbReference type="EMBL" id="AIQ70586.1"/>
    </source>
</evidence>
<dbReference type="Gene3D" id="1.10.287.950">
    <property type="entry name" value="Methyl-accepting chemotaxis protein"/>
    <property type="match status" value="1"/>
</dbReference>
<dbReference type="GO" id="GO:0007165">
    <property type="term" value="P:signal transduction"/>
    <property type="evidence" value="ECO:0007669"/>
    <property type="project" value="UniProtKB-KW"/>
</dbReference>
<dbReference type="Pfam" id="PF02743">
    <property type="entry name" value="dCache_1"/>
    <property type="match status" value="1"/>
</dbReference>
<dbReference type="GO" id="GO:0006935">
    <property type="term" value="P:chemotaxis"/>
    <property type="evidence" value="ECO:0007669"/>
    <property type="project" value="UniProtKB-KW"/>
</dbReference>
<sequence>MTAIQSALTRFFHIKKLRTELMLFIITAIVLPSLALAVISSETSKTELRSKMEDTTNSSVHILDKTLTQLIQLESASVNELADQISAEDVTSGSARVRKLIDKFKAEHPEIDIVALGNSDGKFMLSPTSDPKDYDPRVRDWYIAALKTPESATVIDPIFSKVAGSFILPISRAFPDGKGAVSISLSMNGLMDLAKTVSLGSSGYVYILDSTNKVIYHPSMEVATPVTGALLDALSAAPKGKVSYKDNTAGSQMDGYYATNELSGFKVVGVLPADEYTQAVYPILYKSAIVLAVALILAIAVTFFIIRRITAPLEALNASAKRVSEGQLDESVTTRRKDEIGELAGNYNAMVQSLRTMVQDVAETSGHLAAASEQLTASTGENSKAVEYVTELIEESTRGVETQAYASAEVATTMDEMSEAIHKIASASQSIVSAALLTEKDVNNGSAKVQHVGNQMQTIHRSVQHSGSLIAELNGLSAKVAETSTAIASIAKQTNLLSLNAGIEAARAGEHGRGFAVVAGEVRKLSEASKVSAGQIQETISEMVGLIASVYDVMRHQVAADVEQGMALALEAGEAFTQIEQSTRHVGEQIHEVSAITEQMSASSAEVAVSVQEMANIAKAALDSFQSVTAATEEQLASMEEITSSSEALSAMASDMQQQVERFQFTAQHEGR</sequence>
<evidence type="ECO:0000256" key="1">
    <source>
        <dbReference type="ARBA" id="ARBA00004651"/>
    </source>
</evidence>
<dbReference type="PANTHER" id="PTHR32089:SF114">
    <property type="entry name" value="METHYL-ACCEPTING CHEMOTAXIS PROTEIN MCPB"/>
    <property type="match status" value="1"/>
</dbReference>